<name>A0A4P7CMY6_9PAST</name>
<reference evidence="1 2" key="1">
    <citation type="submission" date="2019-03" db="EMBL/GenBank/DDBJ databases">
        <authorList>
            <person name="Che Y."/>
            <person name="Zhou L."/>
        </authorList>
    </citation>
    <scope>NUCLEOTIDE SEQUENCE [LARGE SCALE GENOMIC DNA]</scope>
    <source>
        <strain evidence="1 2">AIFJ1607</strain>
    </source>
</reference>
<dbReference type="EMBL" id="CP038145">
    <property type="protein sequence ID" value="QBQ64777.1"/>
    <property type="molecule type" value="Genomic_DNA"/>
</dbReference>
<dbReference type="InterPro" id="IPR012933">
    <property type="entry name" value="HicA_mRNA_interferase"/>
</dbReference>
<dbReference type="Pfam" id="PF07927">
    <property type="entry name" value="HicA_toxin"/>
    <property type="match status" value="1"/>
</dbReference>
<proteinExistence type="predicted"/>
<evidence type="ECO:0000313" key="2">
    <source>
        <dbReference type="Proteomes" id="UP000294444"/>
    </source>
</evidence>
<gene>
    <name evidence="1" type="ORF">EXH44_09900</name>
</gene>
<organism evidence="1 2">
    <name type="scientific">Actinobacillus indolicus</name>
    <dbReference type="NCBI Taxonomy" id="51049"/>
    <lineage>
        <taxon>Bacteria</taxon>
        <taxon>Pseudomonadati</taxon>
        <taxon>Pseudomonadota</taxon>
        <taxon>Gammaproteobacteria</taxon>
        <taxon>Pasteurellales</taxon>
        <taxon>Pasteurellaceae</taxon>
        <taxon>Actinobacillus</taxon>
    </lineage>
</organism>
<dbReference type="KEGG" id="aio:EXH44_09900"/>
<sequence>MRKKHQKTLVQLYQHPISANIKWSDIEALFLELGATIQEREGSRIAIILFGQVKVFHRPHPNPDTDKGAVVSVRKWLEENGVVPYA</sequence>
<accession>A0A4P7CMY6</accession>
<protein>
    <submittedName>
        <fullName evidence="1">Type II toxin-antitoxin system HicA family toxin</fullName>
    </submittedName>
</protein>
<dbReference type="AlphaFoldDB" id="A0A4P7CMY6"/>
<keyword evidence="2" id="KW-1185">Reference proteome</keyword>
<dbReference type="Proteomes" id="UP000294444">
    <property type="component" value="Chromosome"/>
</dbReference>
<dbReference type="GO" id="GO:0003729">
    <property type="term" value="F:mRNA binding"/>
    <property type="evidence" value="ECO:0007669"/>
    <property type="project" value="InterPro"/>
</dbReference>
<evidence type="ECO:0000313" key="1">
    <source>
        <dbReference type="EMBL" id="QBQ64777.1"/>
    </source>
</evidence>